<keyword evidence="14 20" id="KW-0472">Membrane</keyword>
<evidence type="ECO:0000256" key="9">
    <source>
        <dbReference type="ARBA" id="ARBA00022737"/>
    </source>
</evidence>
<evidence type="ECO:0000256" key="16">
    <source>
        <dbReference type="ARBA" id="ARBA00023180"/>
    </source>
</evidence>
<evidence type="ECO:0000256" key="1">
    <source>
        <dbReference type="ARBA" id="ARBA00004479"/>
    </source>
</evidence>
<dbReference type="SUPFAM" id="SSF56112">
    <property type="entry name" value="Protein kinase-like (PK-like)"/>
    <property type="match status" value="1"/>
</dbReference>
<dbReference type="PANTHER" id="PTHR48007">
    <property type="entry name" value="LEUCINE-RICH REPEAT RECEPTOR-LIKE PROTEIN KINASE PXC1"/>
    <property type="match status" value="1"/>
</dbReference>
<dbReference type="EMBL" id="JAAIUW010000006">
    <property type="protein sequence ID" value="KAF7827758.1"/>
    <property type="molecule type" value="Genomic_DNA"/>
</dbReference>
<dbReference type="GO" id="GO:0016020">
    <property type="term" value="C:membrane"/>
    <property type="evidence" value="ECO:0007669"/>
    <property type="project" value="UniProtKB-SubCell"/>
</dbReference>
<dbReference type="Pfam" id="PF00560">
    <property type="entry name" value="LRR_1"/>
    <property type="match status" value="3"/>
</dbReference>
<keyword evidence="23" id="KW-1185">Reference proteome</keyword>
<dbReference type="InterPro" id="IPR013210">
    <property type="entry name" value="LRR_N_plant-typ"/>
</dbReference>
<dbReference type="CDD" id="cd14066">
    <property type="entry name" value="STKc_IRAK"/>
    <property type="match status" value="1"/>
</dbReference>
<comment type="similarity">
    <text evidence="2">Belongs to the protein kinase superfamily. Ser/Thr protein kinase family.</text>
</comment>
<dbReference type="InterPro" id="IPR008271">
    <property type="entry name" value="Ser/Thr_kinase_AS"/>
</dbReference>
<dbReference type="Gene3D" id="1.10.510.10">
    <property type="entry name" value="Transferase(Phosphotransferase) domain 1"/>
    <property type="match status" value="1"/>
</dbReference>
<protein>
    <recommendedName>
        <fullName evidence="3">non-specific serine/threonine protein kinase</fullName>
        <ecNumber evidence="3">2.7.11.1</ecNumber>
    </recommendedName>
</protein>
<evidence type="ECO:0000256" key="3">
    <source>
        <dbReference type="ARBA" id="ARBA00012513"/>
    </source>
</evidence>
<feature type="compositionally biased region" description="Polar residues" evidence="19">
    <location>
        <begin position="427"/>
        <end position="437"/>
    </location>
</feature>
<dbReference type="FunFam" id="3.80.10.10:FF:000101">
    <property type="entry name" value="LRR receptor-like serine/threonine-protein kinase ERECTA"/>
    <property type="match status" value="1"/>
</dbReference>
<keyword evidence="10" id="KW-0547">Nucleotide-binding</keyword>
<dbReference type="PANTHER" id="PTHR48007:SF83">
    <property type="entry name" value="PROTEIN KINASE DOMAIN-CONTAINING PROTEIN"/>
    <property type="match status" value="1"/>
</dbReference>
<comment type="catalytic activity">
    <reaction evidence="18">
        <text>L-seryl-[protein] + ATP = O-phospho-L-seryl-[protein] + ADP + H(+)</text>
        <dbReference type="Rhea" id="RHEA:17989"/>
        <dbReference type="Rhea" id="RHEA-COMP:9863"/>
        <dbReference type="Rhea" id="RHEA-COMP:11604"/>
        <dbReference type="ChEBI" id="CHEBI:15378"/>
        <dbReference type="ChEBI" id="CHEBI:29999"/>
        <dbReference type="ChEBI" id="CHEBI:30616"/>
        <dbReference type="ChEBI" id="CHEBI:83421"/>
        <dbReference type="ChEBI" id="CHEBI:456216"/>
        <dbReference type="EC" id="2.7.11.1"/>
    </reaction>
</comment>
<evidence type="ECO:0000313" key="23">
    <source>
        <dbReference type="Proteomes" id="UP000634136"/>
    </source>
</evidence>
<organism evidence="22 23">
    <name type="scientific">Senna tora</name>
    <dbReference type="NCBI Taxonomy" id="362788"/>
    <lineage>
        <taxon>Eukaryota</taxon>
        <taxon>Viridiplantae</taxon>
        <taxon>Streptophyta</taxon>
        <taxon>Embryophyta</taxon>
        <taxon>Tracheophyta</taxon>
        <taxon>Spermatophyta</taxon>
        <taxon>Magnoliopsida</taxon>
        <taxon>eudicotyledons</taxon>
        <taxon>Gunneridae</taxon>
        <taxon>Pentapetalae</taxon>
        <taxon>rosids</taxon>
        <taxon>fabids</taxon>
        <taxon>Fabales</taxon>
        <taxon>Fabaceae</taxon>
        <taxon>Caesalpinioideae</taxon>
        <taxon>Cassia clade</taxon>
        <taxon>Senna</taxon>
    </lineage>
</organism>
<evidence type="ECO:0000259" key="21">
    <source>
        <dbReference type="PROSITE" id="PS50011"/>
    </source>
</evidence>
<evidence type="ECO:0000313" key="22">
    <source>
        <dbReference type="EMBL" id="KAF7827758.1"/>
    </source>
</evidence>
<comment type="caution">
    <text evidence="22">The sequence shown here is derived from an EMBL/GenBank/DDBJ whole genome shotgun (WGS) entry which is preliminary data.</text>
</comment>
<evidence type="ECO:0000256" key="6">
    <source>
        <dbReference type="ARBA" id="ARBA00022679"/>
    </source>
</evidence>
<dbReference type="Proteomes" id="UP000634136">
    <property type="component" value="Unassembled WGS sequence"/>
</dbReference>
<comment type="catalytic activity">
    <reaction evidence="17">
        <text>L-threonyl-[protein] + ATP = O-phospho-L-threonyl-[protein] + ADP + H(+)</text>
        <dbReference type="Rhea" id="RHEA:46608"/>
        <dbReference type="Rhea" id="RHEA-COMP:11060"/>
        <dbReference type="Rhea" id="RHEA-COMP:11605"/>
        <dbReference type="ChEBI" id="CHEBI:15378"/>
        <dbReference type="ChEBI" id="CHEBI:30013"/>
        <dbReference type="ChEBI" id="CHEBI:30616"/>
        <dbReference type="ChEBI" id="CHEBI:61977"/>
        <dbReference type="ChEBI" id="CHEBI:456216"/>
        <dbReference type="EC" id="2.7.11.1"/>
    </reaction>
</comment>
<feature type="region of interest" description="Disordered" evidence="19">
    <location>
        <begin position="415"/>
        <end position="437"/>
    </location>
</feature>
<keyword evidence="13 20" id="KW-1133">Transmembrane helix</keyword>
<evidence type="ECO:0000256" key="8">
    <source>
        <dbReference type="ARBA" id="ARBA00022729"/>
    </source>
</evidence>
<dbReference type="OrthoDB" id="4062651at2759"/>
<dbReference type="InterPro" id="IPR011009">
    <property type="entry name" value="Kinase-like_dom_sf"/>
</dbReference>
<evidence type="ECO:0000256" key="19">
    <source>
        <dbReference type="SAM" id="MobiDB-lite"/>
    </source>
</evidence>
<evidence type="ECO:0000256" key="2">
    <source>
        <dbReference type="ARBA" id="ARBA00008684"/>
    </source>
</evidence>
<evidence type="ECO:0000256" key="20">
    <source>
        <dbReference type="SAM" id="Phobius"/>
    </source>
</evidence>
<keyword evidence="12" id="KW-0067">ATP-binding</keyword>
<proteinExistence type="inferred from homology"/>
<evidence type="ECO:0000256" key="15">
    <source>
        <dbReference type="ARBA" id="ARBA00023170"/>
    </source>
</evidence>
<dbReference type="InterPro" id="IPR032675">
    <property type="entry name" value="LRR_dom_sf"/>
</dbReference>
<dbReference type="GO" id="GO:0004674">
    <property type="term" value="F:protein serine/threonine kinase activity"/>
    <property type="evidence" value="ECO:0007669"/>
    <property type="project" value="UniProtKB-KW"/>
</dbReference>
<evidence type="ECO:0000256" key="13">
    <source>
        <dbReference type="ARBA" id="ARBA00022989"/>
    </source>
</evidence>
<keyword evidence="7 20" id="KW-0812">Transmembrane</keyword>
<dbReference type="FunFam" id="1.10.510.10:FF:001023">
    <property type="entry name" value="Os07g0541700 protein"/>
    <property type="match status" value="1"/>
</dbReference>
<dbReference type="Gene3D" id="3.80.10.10">
    <property type="entry name" value="Ribonuclease Inhibitor"/>
    <property type="match status" value="1"/>
</dbReference>
<evidence type="ECO:0000256" key="5">
    <source>
        <dbReference type="ARBA" id="ARBA00022614"/>
    </source>
</evidence>
<evidence type="ECO:0000256" key="7">
    <source>
        <dbReference type="ARBA" id="ARBA00022692"/>
    </source>
</evidence>
<dbReference type="Pfam" id="PF00069">
    <property type="entry name" value="Pkinase"/>
    <property type="match status" value="1"/>
</dbReference>
<dbReference type="PROSITE" id="PS00108">
    <property type="entry name" value="PROTEIN_KINASE_ST"/>
    <property type="match status" value="1"/>
</dbReference>
<keyword evidence="15 22" id="KW-0675">Receptor</keyword>
<dbReference type="AlphaFoldDB" id="A0A834TSR7"/>
<evidence type="ECO:0000256" key="17">
    <source>
        <dbReference type="ARBA" id="ARBA00047899"/>
    </source>
</evidence>
<reference evidence="22" key="1">
    <citation type="submission" date="2020-09" db="EMBL/GenBank/DDBJ databases">
        <title>Genome-Enabled Discovery of Anthraquinone Biosynthesis in Senna tora.</title>
        <authorList>
            <person name="Kang S.-H."/>
            <person name="Pandey R.P."/>
            <person name="Lee C.-M."/>
            <person name="Sim J.-S."/>
            <person name="Jeong J.-T."/>
            <person name="Choi B.-S."/>
            <person name="Jung M."/>
            <person name="Ginzburg D."/>
            <person name="Zhao K."/>
            <person name="Won S.Y."/>
            <person name="Oh T.-J."/>
            <person name="Yu Y."/>
            <person name="Kim N.-H."/>
            <person name="Lee O.R."/>
            <person name="Lee T.-H."/>
            <person name="Bashyal P."/>
            <person name="Kim T.-S."/>
            <person name="Lee W.-H."/>
            <person name="Kawkins C."/>
            <person name="Kim C.-K."/>
            <person name="Kim J.S."/>
            <person name="Ahn B.O."/>
            <person name="Rhee S.Y."/>
            <person name="Sohng J.K."/>
        </authorList>
    </citation>
    <scope>NUCLEOTIDE SEQUENCE</scope>
    <source>
        <tissue evidence="22">Leaf</tissue>
    </source>
</reference>
<keyword evidence="16" id="KW-0325">Glycoprotein</keyword>
<dbReference type="InterPro" id="IPR000719">
    <property type="entry name" value="Prot_kinase_dom"/>
</dbReference>
<evidence type="ECO:0000256" key="11">
    <source>
        <dbReference type="ARBA" id="ARBA00022777"/>
    </source>
</evidence>
<keyword evidence="8" id="KW-0732">Signal</keyword>
<evidence type="ECO:0000256" key="4">
    <source>
        <dbReference type="ARBA" id="ARBA00022527"/>
    </source>
</evidence>
<dbReference type="PROSITE" id="PS50011">
    <property type="entry name" value="PROTEIN_KINASE_DOM"/>
    <property type="match status" value="1"/>
</dbReference>
<feature type="domain" description="Protein kinase" evidence="21">
    <location>
        <begin position="245"/>
        <end position="555"/>
    </location>
</feature>
<name>A0A834TSR7_9FABA</name>
<feature type="transmembrane region" description="Helical" evidence="20">
    <location>
        <begin position="28"/>
        <end position="48"/>
    </location>
</feature>
<dbReference type="Gene3D" id="3.30.200.20">
    <property type="entry name" value="Phosphorylase Kinase, domain 1"/>
    <property type="match status" value="1"/>
</dbReference>
<keyword evidence="4" id="KW-0723">Serine/threonine-protein kinase</keyword>
<evidence type="ECO:0000256" key="14">
    <source>
        <dbReference type="ARBA" id="ARBA00023136"/>
    </source>
</evidence>
<dbReference type="InterPro" id="IPR001611">
    <property type="entry name" value="Leu-rich_rpt"/>
</dbReference>
<dbReference type="SMART" id="SM00220">
    <property type="entry name" value="S_TKc"/>
    <property type="match status" value="1"/>
</dbReference>
<gene>
    <name evidence="22" type="ORF">G2W53_018922</name>
</gene>
<sequence length="559" mass="61575">MGRVWKEVQIIGHESSSAIYGEDSFKRLILVLWATFVTLSLLAAIIFFCADAATKDSNKPSAANDHSSACAAAGCGGGCGSALLSLKQSLTDPEGFLSNWNYSDSNPCSWNGVTCNFLKVISISIPKSKLHGSLPSSLGSLSQLRHVNFRSNNLFGSIPTELFQALKLQSLVLYDNSFSGYVPNEIGNLRYIQTLDLSQNFFNGSFPNAIFSCKRLQFLDLSENNFTGSLPNNGFVGFDLDELLKASAFVLGKSGIGIVYKVVFEDGLTLAVRRLEEGGSQRLKEFQNEVETIGKMRHPNVVTLRAYYWSIDEKLLIYDFVPNGSLASAIHGKAGLVTFTPLSWSMRLKIMKGIAKGLVYLHEFSPKKFVHGDLKPSNILLGQNMEPCISDFGLGRLANIAGLGRPMTVQSNRVAAEKPHEKHKRASSSSEVGASTTTISSTLGNGYRAPESLKVMKPSQKWDVYSYGVILLEMITGRLPLVQVNNFEMDLVQWIQFSIEEKKPFKDVLDPYLAQDADREDEIVSVLKMAMACVHGSPEKRPAMRHVLEGLHRLSVSYD</sequence>
<dbReference type="Pfam" id="PF08263">
    <property type="entry name" value="LRRNT_2"/>
    <property type="match status" value="1"/>
</dbReference>
<keyword evidence="6" id="KW-0808">Transferase</keyword>
<evidence type="ECO:0000256" key="18">
    <source>
        <dbReference type="ARBA" id="ARBA00048679"/>
    </source>
</evidence>
<keyword evidence="11 22" id="KW-0418">Kinase</keyword>
<keyword evidence="9" id="KW-0677">Repeat</keyword>
<comment type="subcellular location">
    <subcellularLocation>
        <location evidence="1">Membrane</location>
        <topology evidence="1">Single-pass type I membrane protein</topology>
    </subcellularLocation>
</comment>
<dbReference type="GO" id="GO:0005524">
    <property type="term" value="F:ATP binding"/>
    <property type="evidence" value="ECO:0007669"/>
    <property type="project" value="UniProtKB-KW"/>
</dbReference>
<accession>A0A834TSR7</accession>
<keyword evidence="5" id="KW-0433">Leucine-rich repeat</keyword>
<dbReference type="InterPro" id="IPR046959">
    <property type="entry name" value="PRK1-6/SRF4-like"/>
</dbReference>
<dbReference type="SUPFAM" id="SSF52058">
    <property type="entry name" value="L domain-like"/>
    <property type="match status" value="1"/>
</dbReference>
<evidence type="ECO:0000256" key="12">
    <source>
        <dbReference type="ARBA" id="ARBA00022840"/>
    </source>
</evidence>
<dbReference type="EC" id="2.7.11.1" evidence="3"/>
<evidence type="ECO:0000256" key="10">
    <source>
        <dbReference type="ARBA" id="ARBA00022741"/>
    </source>
</evidence>